<proteinExistence type="predicted"/>
<accession>A0A7K0EJ69</accession>
<reference evidence="1 2" key="1">
    <citation type="journal article" date="2018" name="Antonie Van Leeuwenhoek">
        <title>Larkinella terrae sp. nov., isolated from soil on Jeju Island, South Korea.</title>
        <authorList>
            <person name="Ten L.N."/>
            <person name="Jeon J."/>
            <person name="Park S.J."/>
            <person name="Park S."/>
            <person name="Lee S.Y."/>
            <person name="Kim M.K."/>
            <person name="Jung H.Y."/>
        </authorList>
    </citation>
    <scope>NUCLEOTIDE SEQUENCE [LARGE SCALE GENOMIC DNA]</scope>
    <source>
        <strain evidence="1 2">KCTC 52001</strain>
    </source>
</reference>
<dbReference type="AlphaFoldDB" id="A0A7K0EJ69"/>
<comment type="caution">
    <text evidence="1">The sequence shown here is derived from an EMBL/GenBank/DDBJ whole genome shotgun (WGS) entry which is preliminary data.</text>
</comment>
<dbReference type="OrthoDB" id="962208at2"/>
<evidence type="ECO:0008006" key="3">
    <source>
        <dbReference type="Google" id="ProtNLM"/>
    </source>
</evidence>
<evidence type="ECO:0000313" key="1">
    <source>
        <dbReference type="EMBL" id="MRS61782.1"/>
    </source>
</evidence>
<evidence type="ECO:0000313" key="2">
    <source>
        <dbReference type="Proteomes" id="UP000441754"/>
    </source>
</evidence>
<dbReference type="RefSeq" id="WP_154175174.1">
    <property type="nucleotide sequence ID" value="NZ_WJXZ01000006.1"/>
</dbReference>
<gene>
    <name evidence="1" type="ORF">GJJ30_10830</name>
</gene>
<name>A0A7K0EJ69_9BACT</name>
<dbReference type="EMBL" id="WJXZ01000006">
    <property type="protein sequence ID" value="MRS61782.1"/>
    <property type="molecule type" value="Genomic_DNA"/>
</dbReference>
<organism evidence="1 2">
    <name type="scientific">Larkinella terrae</name>
    <dbReference type="NCBI Taxonomy" id="2025311"/>
    <lineage>
        <taxon>Bacteria</taxon>
        <taxon>Pseudomonadati</taxon>
        <taxon>Bacteroidota</taxon>
        <taxon>Cytophagia</taxon>
        <taxon>Cytophagales</taxon>
        <taxon>Spirosomataceae</taxon>
        <taxon>Larkinella</taxon>
    </lineage>
</organism>
<dbReference type="Proteomes" id="UP000441754">
    <property type="component" value="Unassembled WGS sequence"/>
</dbReference>
<dbReference type="Pfam" id="PF04883">
    <property type="entry name" value="HK97-gp10_like"/>
    <property type="match status" value="1"/>
</dbReference>
<sequence>MKIYGMVDLQRKLSKLSREVPEIAKNEIEATGRLIEAEAKSNAPVDTGSLRQSGYYESINGGFGAKVTFSVAYAPFIEFGTGGSVMIPDGWGDLAEQFKGKGIRQINLPARPFLIPAYAKESKALIGRLNKHLAKLT</sequence>
<dbReference type="InterPro" id="IPR010064">
    <property type="entry name" value="HK97-gp10_tail"/>
</dbReference>
<protein>
    <recommendedName>
        <fullName evidence="3">HK97 gp10 family phage protein</fullName>
    </recommendedName>
</protein>
<dbReference type="NCBIfam" id="TIGR01725">
    <property type="entry name" value="phge_HK97_gp10"/>
    <property type="match status" value="1"/>
</dbReference>
<keyword evidence="2" id="KW-1185">Reference proteome</keyword>